<dbReference type="PANTHER" id="PTHR43775:SF51">
    <property type="entry name" value="INACTIVE PHENOLPHTHIOCEROL SYNTHESIS POLYKETIDE SYNTHASE TYPE I PKS1-RELATED"/>
    <property type="match status" value="1"/>
</dbReference>
<evidence type="ECO:0000259" key="6">
    <source>
        <dbReference type="PROSITE" id="PS50075"/>
    </source>
</evidence>
<dbReference type="Proteomes" id="UP000827138">
    <property type="component" value="Plasmid unnamed2"/>
</dbReference>
<gene>
    <name evidence="7" type="ORF">K1J60_45030</name>
</gene>
<evidence type="ECO:0000256" key="5">
    <source>
        <dbReference type="SAM" id="MobiDB-lite"/>
    </source>
</evidence>
<dbReference type="Pfam" id="PF00550">
    <property type="entry name" value="PP-binding"/>
    <property type="match status" value="1"/>
</dbReference>
<dbReference type="SMART" id="SM00823">
    <property type="entry name" value="PKS_PP"/>
    <property type="match status" value="1"/>
</dbReference>
<dbReference type="PROSITE" id="PS50075">
    <property type="entry name" value="CARRIER"/>
    <property type="match status" value="1"/>
</dbReference>
<feature type="domain" description="Carrier" evidence="6">
    <location>
        <begin position="103"/>
        <end position="178"/>
    </location>
</feature>
<keyword evidence="4" id="KW-0511">Multifunctional enzyme</keyword>
<proteinExistence type="predicted"/>
<dbReference type="SMART" id="SM01294">
    <property type="entry name" value="PKS_PP_betabranch"/>
    <property type="match status" value="1"/>
</dbReference>
<feature type="region of interest" description="Disordered" evidence="5">
    <location>
        <begin position="181"/>
        <end position="209"/>
    </location>
</feature>
<dbReference type="InterPro" id="IPR009081">
    <property type="entry name" value="PP-bd_ACP"/>
</dbReference>
<dbReference type="SUPFAM" id="SSF47336">
    <property type="entry name" value="ACP-like"/>
    <property type="match status" value="1"/>
</dbReference>
<geneLocation type="plasmid" evidence="7 8">
    <name>unnamed2</name>
</geneLocation>
<keyword evidence="2" id="KW-0597">Phosphoprotein</keyword>
<feature type="compositionally biased region" description="Low complexity" evidence="5">
    <location>
        <begin position="181"/>
        <end position="200"/>
    </location>
</feature>
<keyword evidence="8" id="KW-1185">Reference proteome</keyword>
<evidence type="ECO:0000256" key="3">
    <source>
        <dbReference type="ARBA" id="ARBA00022679"/>
    </source>
</evidence>
<evidence type="ECO:0000256" key="4">
    <source>
        <dbReference type="ARBA" id="ARBA00023268"/>
    </source>
</evidence>
<evidence type="ECO:0000313" key="8">
    <source>
        <dbReference type="Proteomes" id="UP000827138"/>
    </source>
</evidence>
<evidence type="ECO:0000256" key="1">
    <source>
        <dbReference type="ARBA" id="ARBA00022450"/>
    </source>
</evidence>
<keyword evidence="1" id="KW-0596">Phosphopantetheine</keyword>
<dbReference type="InterPro" id="IPR050091">
    <property type="entry name" value="PKS_NRPS_Biosynth_Enz"/>
</dbReference>
<evidence type="ECO:0000256" key="2">
    <source>
        <dbReference type="ARBA" id="ARBA00022553"/>
    </source>
</evidence>
<dbReference type="InterPro" id="IPR020806">
    <property type="entry name" value="PKS_PP-bd"/>
</dbReference>
<dbReference type="InterPro" id="IPR006162">
    <property type="entry name" value="Ppantetheine_attach_site"/>
</dbReference>
<dbReference type="InterPro" id="IPR036736">
    <property type="entry name" value="ACP-like_sf"/>
</dbReference>
<keyword evidence="7" id="KW-0614">Plasmid</keyword>
<evidence type="ECO:0000313" key="7">
    <source>
        <dbReference type="EMBL" id="QYX83640.1"/>
    </source>
</evidence>
<reference evidence="7 8" key="1">
    <citation type="submission" date="2021-08" db="EMBL/GenBank/DDBJ databases">
        <authorList>
            <person name="Ping M."/>
        </authorList>
    </citation>
    <scope>NUCLEOTIDE SEQUENCE [LARGE SCALE GENOMIC DNA]</scope>
    <source>
        <strain evidence="7 8">MG28</strain>
        <plasmid evidence="7 8">unnamed2</plasmid>
    </source>
</reference>
<sequence>MAAAGLGGGDGDAAAYLARRGLTAMAPETALRALSDALGAQDTCVTVADVDWSRFLPAFTAGRPAPLFVPLAEGGAGEEQAAEEGLTAYAVGLAGFSPARRERALLDLVRRQVADVLGHQGVDGIAARSGFADLGFDSLTAVEIRGRIAAATGLGLPNSMIFDYPTPAALAAHLSEEIAAEAAPTTDPDPAPASADIPADGLEEGPSEGDIDLMDLDALIQTAFENPED</sequence>
<dbReference type="PANTHER" id="PTHR43775">
    <property type="entry name" value="FATTY ACID SYNTHASE"/>
    <property type="match status" value="1"/>
</dbReference>
<dbReference type="Gene3D" id="1.10.1200.10">
    <property type="entry name" value="ACP-like"/>
    <property type="match status" value="1"/>
</dbReference>
<organism evidence="7 8">
    <name type="scientific">Streptomyces akebiae</name>
    <dbReference type="NCBI Taxonomy" id="2865673"/>
    <lineage>
        <taxon>Bacteria</taxon>
        <taxon>Bacillati</taxon>
        <taxon>Actinomycetota</taxon>
        <taxon>Actinomycetes</taxon>
        <taxon>Kitasatosporales</taxon>
        <taxon>Streptomycetaceae</taxon>
        <taxon>Streptomyces</taxon>
    </lineage>
</organism>
<keyword evidence="3" id="KW-0808">Transferase</keyword>
<name>A0ABX8Y6T3_9ACTN</name>
<dbReference type="EMBL" id="CP080648">
    <property type="protein sequence ID" value="QYX83640.1"/>
    <property type="molecule type" value="Genomic_DNA"/>
</dbReference>
<protein>
    <submittedName>
        <fullName evidence="7">Ketoreductase and phosphopantetheine attachment site domain-containing protein</fullName>
    </submittedName>
</protein>
<dbReference type="PROSITE" id="PS00012">
    <property type="entry name" value="PHOSPHOPANTETHEINE"/>
    <property type="match status" value="1"/>
</dbReference>
<dbReference type="Gene3D" id="3.40.50.720">
    <property type="entry name" value="NAD(P)-binding Rossmann-like Domain"/>
    <property type="match status" value="1"/>
</dbReference>
<accession>A0ABX8Y6T3</accession>